<protein>
    <submittedName>
        <fullName evidence="1">Uncharacterized protein</fullName>
    </submittedName>
</protein>
<dbReference type="AlphaFoldDB" id="A0A9X1UAA6"/>
<reference evidence="1" key="1">
    <citation type="submission" date="2022-01" db="EMBL/GenBank/DDBJ databases">
        <title>Genome sequnece data of strain Bradyrhizobium sp. nov.</title>
        <authorList>
            <person name="Zhang J."/>
        </authorList>
    </citation>
    <scope>NUCLEOTIDE SEQUENCE</scope>
    <source>
        <strain evidence="1">WYCCWR 13023</strain>
    </source>
</reference>
<name>A0A9X1UAA6_9BRAD</name>
<sequence length="70" mass="8070">MFDVYRNGASHLLVLKVGSPIPPACSGKRWRKSRRRILKVSDEIKCVIQRQGYYVRGSVPRHSDVSHSKY</sequence>
<dbReference type="EMBL" id="JAKLTY010000025">
    <property type="protein sequence ID" value="MCG2631050.1"/>
    <property type="molecule type" value="Genomic_DNA"/>
</dbReference>
<comment type="caution">
    <text evidence="1">The sequence shown here is derived from an EMBL/GenBank/DDBJ whole genome shotgun (WGS) entry which is preliminary data.</text>
</comment>
<proteinExistence type="predicted"/>
<organism evidence="1 2">
    <name type="scientific">Bradyrhizobium zhengyangense</name>
    <dbReference type="NCBI Taxonomy" id="2911009"/>
    <lineage>
        <taxon>Bacteria</taxon>
        <taxon>Pseudomonadati</taxon>
        <taxon>Pseudomonadota</taxon>
        <taxon>Alphaproteobacteria</taxon>
        <taxon>Hyphomicrobiales</taxon>
        <taxon>Nitrobacteraceae</taxon>
        <taxon>Bradyrhizobium</taxon>
    </lineage>
</organism>
<evidence type="ECO:0000313" key="2">
    <source>
        <dbReference type="Proteomes" id="UP001139054"/>
    </source>
</evidence>
<gene>
    <name evidence="1" type="ORF">L6654_30910</name>
</gene>
<evidence type="ECO:0000313" key="1">
    <source>
        <dbReference type="EMBL" id="MCG2631050.1"/>
    </source>
</evidence>
<accession>A0A9X1UAA6</accession>
<dbReference type="Proteomes" id="UP001139054">
    <property type="component" value="Unassembled WGS sequence"/>
</dbReference>